<dbReference type="Gene3D" id="2.40.160.10">
    <property type="entry name" value="Porin"/>
    <property type="match status" value="1"/>
</dbReference>
<keyword evidence="9" id="KW-0496">Mitochondrion</keyword>
<name>A0A507C072_9FUNG</name>
<dbReference type="FunFam" id="2.40.160.10:FF:000012">
    <property type="entry name" value="Voltage-dependent anion-selective channel"/>
    <property type="match status" value="1"/>
</dbReference>
<evidence type="ECO:0000313" key="11">
    <source>
        <dbReference type="EMBL" id="TPX32768.1"/>
    </source>
</evidence>
<keyword evidence="10" id="KW-0472">Membrane</keyword>
<dbReference type="EMBL" id="QEAN01000560">
    <property type="protein sequence ID" value="TPX32768.1"/>
    <property type="molecule type" value="Genomic_DNA"/>
</dbReference>
<keyword evidence="7" id="KW-0406">Ion transport</keyword>
<dbReference type="InterPro" id="IPR001925">
    <property type="entry name" value="Porin_Euk"/>
</dbReference>
<gene>
    <name evidence="12" type="ORF">SeLEV6574_g07381</name>
    <name evidence="11" type="ORF">SeMB42_g07578</name>
</gene>
<dbReference type="PRINTS" id="PR00185">
    <property type="entry name" value="EUKARYTPORIN"/>
</dbReference>
<evidence type="ECO:0000313" key="12">
    <source>
        <dbReference type="EMBL" id="TPX39202.1"/>
    </source>
</evidence>
<comment type="subcellular location">
    <subcellularLocation>
        <location evidence="1">Mitochondrion outer membrane</location>
    </subcellularLocation>
</comment>
<accession>A0A507C072</accession>
<evidence type="ECO:0000256" key="7">
    <source>
        <dbReference type="ARBA" id="ARBA00023065"/>
    </source>
</evidence>
<evidence type="ECO:0000313" key="14">
    <source>
        <dbReference type="Proteomes" id="UP000320475"/>
    </source>
</evidence>
<evidence type="ECO:0000256" key="5">
    <source>
        <dbReference type="ARBA" id="ARBA00022692"/>
    </source>
</evidence>
<dbReference type="OrthoDB" id="7827681at2759"/>
<dbReference type="GO" id="GO:0046930">
    <property type="term" value="C:pore complex"/>
    <property type="evidence" value="ECO:0007669"/>
    <property type="project" value="UniProtKB-KW"/>
</dbReference>
<dbReference type="InterPro" id="IPR027246">
    <property type="entry name" value="Porin_Euk/Tom40"/>
</dbReference>
<keyword evidence="8" id="KW-0626">Porin</keyword>
<evidence type="ECO:0000256" key="3">
    <source>
        <dbReference type="ARBA" id="ARBA00022448"/>
    </source>
</evidence>
<dbReference type="InterPro" id="IPR023614">
    <property type="entry name" value="Porin_dom_sf"/>
</dbReference>
<keyword evidence="6" id="KW-1000">Mitochondrion outer membrane</keyword>
<evidence type="ECO:0000256" key="8">
    <source>
        <dbReference type="ARBA" id="ARBA00023114"/>
    </source>
</evidence>
<evidence type="ECO:0000256" key="9">
    <source>
        <dbReference type="ARBA" id="ARBA00023128"/>
    </source>
</evidence>
<dbReference type="Pfam" id="PF01459">
    <property type="entry name" value="Porin_3"/>
    <property type="match status" value="1"/>
</dbReference>
<dbReference type="GO" id="GO:0005741">
    <property type="term" value="C:mitochondrial outer membrane"/>
    <property type="evidence" value="ECO:0007669"/>
    <property type="project" value="UniProtKB-SubCell"/>
</dbReference>
<dbReference type="GO" id="GO:0008308">
    <property type="term" value="F:voltage-gated monoatomic anion channel activity"/>
    <property type="evidence" value="ECO:0007669"/>
    <property type="project" value="InterPro"/>
</dbReference>
<reference evidence="13 14" key="1">
    <citation type="journal article" date="2019" name="Sci. Rep.">
        <title>Comparative genomics of chytrid fungi reveal insights into the obligate biotrophic and pathogenic lifestyle of Synchytrium endobioticum.</title>
        <authorList>
            <person name="van de Vossenberg B.T.L.H."/>
            <person name="Warris S."/>
            <person name="Nguyen H.D.T."/>
            <person name="van Gent-Pelzer M.P.E."/>
            <person name="Joly D.L."/>
            <person name="van de Geest H.C."/>
            <person name="Bonants P.J.M."/>
            <person name="Smith D.S."/>
            <person name="Levesque C.A."/>
            <person name="van der Lee T.A.J."/>
        </authorList>
    </citation>
    <scope>NUCLEOTIDE SEQUENCE [LARGE SCALE GENOMIC DNA]</scope>
    <source>
        <strain evidence="12 14">LEV6574</strain>
        <strain evidence="11 13">MB42</strain>
    </source>
</reference>
<dbReference type="PANTHER" id="PTHR11743">
    <property type="entry name" value="VOLTAGE-DEPENDENT ANION-SELECTIVE CHANNEL"/>
    <property type="match status" value="1"/>
</dbReference>
<dbReference type="VEuPathDB" id="FungiDB:SeMB42_g07578"/>
<protein>
    <submittedName>
        <fullName evidence="11">Uncharacterized protein</fullName>
    </submittedName>
</protein>
<evidence type="ECO:0000256" key="10">
    <source>
        <dbReference type="ARBA" id="ARBA00023136"/>
    </source>
</evidence>
<dbReference type="CDD" id="cd07306">
    <property type="entry name" value="Porin3_VDAC"/>
    <property type="match status" value="1"/>
</dbReference>
<keyword evidence="13" id="KW-1185">Reference proteome</keyword>
<dbReference type="EMBL" id="QEAM01000514">
    <property type="protein sequence ID" value="TPX39202.1"/>
    <property type="molecule type" value="Genomic_DNA"/>
</dbReference>
<evidence type="ECO:0000313" key="13">
    <source>
        <dbReference type="Proteomes" id="UP000317494"/>
    </source>
</evidence>
<evidence type="ECO:0000256" key="2">
    <source>
        <dbReference type="ARBA" id="ARBA00007780"/>
    </source>
</evidence>
<sequence length="281" mass="29994">MAVPYSDIGKSASDLLSKDFPIGSAKLEISSLASNGAKFTVLGSKDNKTNAIAGEFKSKYTVKPQGLTLTEAWTTGNVLSVDVESADFFAKGLKLNLATAVLPASGQRNAKFNAEYRQSHFYSRTFCDLTRPTITEDVVVAHDGILAGGEFSYDIAGRKISRYNAALGYIGPDYAVSLHASNAFGSFTAAYFHKVRSDLEVGAKATWNRGTDSTVAIEAGSKWVLDRESFIKAKVDSTGRLGLGYSQLLRPGVKLGLGASFDTAGVKADAHKMGVSLTFDF</sequence>
<comment type="caution">
    <text evidence="11">The sequence shown here is derived from an EMBL/GenBank/DDBJ whole genome shotgun (WGS) entry which is preliminary data.</text>
</comment>
<proteinExistence type="inferred from homology"/>
<dbReference type="STRING" id="286115.A0A507C072"/>
<keyword evidence="4" id="KW-1134">Transmembrane beta strand</keyword>
<evidence type="ECO:0000256" key="4">
    <source>
        <dbReference type="ARBA" id="ARBA00022452"/>
    </source>
</evidence>
<evidence type="ECO:0000256" key="1">
    <source>
        <dbReference type="ARBA" id="ARBA00004294"/>
    </source>
</evidence>
<dbReference type="AlphaFoldDB" id="A0A507C072"/>
<dbReference type="PANTHER" id="PTHR11743:SF70">
    <property type="entry name" value="GH26960P-RELATED"/>
    <property type="match status" value="1"/>
</dbReference>
<keyword evidence="5" id="KW-0812">Transmembrane</keyword>
<evidence type="ECO:0000256" key="6">
    <source>
        <dbReference type="ARBA" id="ARBA00022787"/>
    </source>
</evidence>
<dbReference type="Proteomes" id="UP000317494">
    <property type="component" value="Unassembled WGS sequence"/>
</dbReference>
<comment type="similarity">
    <text evidence="2">Belongs to the eukaryotic mitochondrial porin family.</text>
</comment>
<organism evidence="11 13">
    <name type="scientific">Synchytrium endobioticum</name>
    <dbReference type="NCBI Taxonomy" id="286115"/>
    <lineage>
        <taxon>Eukaryota</taxon>
        <taxon>Fungi</taxon>
        <taxon>Fungi incertae sedis</taxon>
        <taxon>Chytridiomycota</taxon>
        <taxon>Chytridiomycota incertae sedis</taxon>
        <taxon>Chytridiomycetes</taxon>
        <taxon>Synchytriales</taxon>
        <taxon>Synchytriaceae</taxon>
        <taxon>Synchytrium</taxon>
    </lineage>
</organism>
<keyword evidence="3" id="KW-0813">Transport</keyword>
<dbReference type="GO" id="GO:0015288">
    <property type="term" value="F:porin activity"/>
    <property type="evidence" value="ECO:0007669"/>
    <property type="project" value="UniProtKB-KW"/>
</dbReference>
<dbReference type="Proteomes" id="UP000320475">
    <property type="component" value="Unassembled WGS sequence"/>
</dbReference>